<dbReference type="PROSITE" id="PS50035">
    <property type="entry name" value="PLD"/>
    <property type="match status" value="2"/>
</dbReference>
<evidence type="ECO:0000259" key="14">
    <source>
        <dbReference type="PROSITE" id="PS50035"/>
    </source>
</evidence>
<evidence type="ECO:0000256" key="9">
    <source>
        <dbReference type="ARBA" id="ARBA00023136"/>
    </source>
</evidence>
<dbReference type="NCBIfam" id="TIGR04265">
    <property type="entry name" value="bac_cardiolipin"/>
    <property type="match status" value="1"/>
</dbReference>
<dbReference type="Pfam" id="PF13091">
    <property type="entry name" value="PLDc_2"/>
    <property type="match status" value="2"/>
</dbReference>
<comment type="catalytic activity">
    <reaction evidence="12">
        <text>2 a 1,2-diacyl-sn-glycero-3-phospho-(1'-sn-glycerol) = a cardiolipin + glycerol</text>
        <dbReference type="Rhea" id="RHEA:31451"/>
        <dbReference type="ChEBI" id="CHEBI:17754"/>
        <dbReference type="ChEBI" id="CHEBI:62237"/>
        <dbReference type="ChEBI" id="CHEBI:64716"/>
    </reaction>
</comment>
<feature type="active site" evidence="12">
    <location>
        <position position="232"/>
    </location>
</feature>
<keyword evidence="11 12" id="KW-1208">Phospholipid metabolism</keyword>
<evidence type="ECO:0000256" key="10">
    <source>
        <dbReference type="ARBA" id="ARBA00023209"/>
    </source>
</evidence>
<evidence type="ECO:0000256" key="3">
    <source>
        <dbReference type="ARBA" id="ARBA00022516"/>
    </source>
</evidence>
<feature type="domain" description="PLD phosphodiesterase" evidence="14">
    <location>
        <begin position="400"/>
        <end position="427"/>
    </location>
</feature>
<name>A0A1W1X7V2_9CLOT</name>
<dbReference type="SMART" id="SM00155">
    <property type="entry name" value="PLDc"/>
    <property type="match status" value="2"/>
</dbReference>
<comment type="similarity">
    <text evidence="12">Belongs to the phospholipase D family. Cardiolipin synthase subfamily.</text>
</comment>
<keyword evidence="16" id="KW-1185">Reference proteome</keyword>
<proteinExistence type="inferred from homology"/>
<dbReference type="OrthoDB" id="9762009at2"/>
<evidence type="ECO:0000256" key="5">
    <source>
        <dbReference type="ARBA" id="ARBA00022692"/>
    </source>
</evidence>
<dbReference type="HAMAP" id="MF_01916">
    <property type="entry name" value="Cardiolipin_synth_Cls"/>
    <property type="match status" value="1"/>
</dbReference>
<keyword evidence="10 12" id="KW-0594">Phospholipid biosynthesis</keyword>
<feature type="active site" evidence="12">
    <location>
        <position position="407"/>
    </location>
</feature>
<feature type="active site" evidence="12">
    <location>
        <position position="405"/>
    </location>
</feature>
<comment type="subcellular location">
    <subcellularLocation>
        <location evidence="1 12">Cell membrane</location>
        <topology evidence="1 12">Multi-pass membrane protein</topology>
    </subcellularLocation>
</comment>
<keyword evidence="4 12" id="KW-0808">Transferase</keyword>
<keyword evidence="2 12" id="KW-1003">Cell membrane</keyword>
<accession>A0A1W1X7V2</accession>
<evidence type="ECO:0000256" key="4">
    <source>
        <dbReference type="ARBA" id="ARBA00022679"/>
    </source>
</evidence>
<feature type="domain" description="PLD phosphodiesterase" evidence="14">
    <location>
        <begin position="220"/>
        <end position="247"/>
    </location>
</feature>
<dbReference type="EC" id="2.7.8.-" evidence="12 13"/>
<evidence type="ECO:0000256" key="12">
    <source>
        <dbReference type="HAMAP-Rule" id="MF_01916"/>
    </source>
</evidence>
<comment type="function">
    <text evidence="12">Catalyzes the reversible phosphatidyl group transfer from one phosphatidylglycerol molecule to another to form cardiolipin (CL) (diphosphatidylglycerol) and glycerol.</text>
</comment>
<dbReference type="RefSeq" id="WP_084114268.1">
    <property type="nucleotide sequence ID" value="NZ_FWXH01000002.1"/>
</dbReference>
<evidence type="ECO:0000256" key="2">
    <source>
        <dbReference type="ARBA" id="ARBA00022475"/>
    </source>
</evidence>
<evidence type="ECO:0000313" key="16">
    <source>
        <dbReference type="Proteomes" id="UP000192468"/>
    </source>
</evidence>
<dbReference type="GO" id="GO:0032049">
    <property type="term" value="P:cardiolipin biosynthetic process"/>
    <property type="evidence" value="ECO:0007669"/>
    <property type="project" value="UniProtKB-UniRule"/>
</dbReference>
<evidence type="ECO:0000313" key="15">
    <source>
        <dbReference type="EMBL" id="SMC19986.1"/>
    </source>
</evidence>
<gene>
    <name evidence="15" type="ORF">SAMN02745134_00990</name>
</gene>
<reference evidence="15 16" key="1">
    <citation type="submission" date="2017-04" db="EMBL/GenBank/DDBJ databases">
        <authorList>
            <person name="Afonso C.L."/>
            <person name="Miller P.J."/>
            <person name="Scott M.A."/>
            <person name="Spackman E."/>
            <person name="Goraichik I."/>
            <person name="Dimitrov K.M."/>
            <person name="Suarez D.L."/>
            <person name="Swayne D.E."/>
        </authorList>
    </citation>
    <scope>NUCLEOTIDE SEQUENCE [LARGE SCALE GENOMIC DNA]</scope>
    <source>
        <strain evidence="15 16">DSM 12555</strain>
    </source>
</reference>
<sequence length="487" mass="56754">MNILFFLHAFEFIMIINLLFIITAIYVERKNTVEISTWILIFTFLPILGFILYLFFGRSMRFGKQKVFKGKKEIDEKYSEFLFEQKYLLQNNKVIFRDANNANYYDIMEMHINASKSILTQDNDITIFTNGKDKYESLIKDIEEATESINILYFIIKNDNIGKRIVGLLTKKAKEGLDVRIIYDHFGSFLTPFSMYEDLIKAGGIVNRFFPLKLGTYLRANFRNHRKIVVIDGKIGYLGGMNIGDEYMDLGEKKTHWRDTHLRITGSAVQVLQVKFINDWYYCSNEKNINEEKMRKKLFPKIEQSGEIAVQIVSSGPDANGEQIKRGIIKMINCAKESVFIQTPYFIPDQSFLEALQIASMSGKDVRVMIPGIPDKKMVYRVTFSYIQALMDYGIKVYLYPGFLHSKMVVIDGQVSTIGTTNMDIRSFRLDFEVNAFIYDRKFSSKCADIFKIDMNKSKLVTMEWYKSRSTWIKFQEGFFRLFGALM</sequence>
<dbReference type="SUPFAM" id="SSF56024">
    <property type="entry name" value="Phospholipase D/nuclease"/>
    <property type="match status" value="2"/>
</dbReference>
<dbReference type="InterPro" id="IPR027379">
    <property type="entry name" value="CLS_N"/>
</dbReference>
<keyword evidence="7 12" id="KW-1133">Transmembrane helix</keyword>
<feature type="active site" evidence="12">
    <location>
        <position position="225"/>
    </location>
</feature>
<keyword evidence="6" id="KW-0677">Repeat</keyword>
<feature type="active site" evidence="12">
    <location>
        <position position="227"/>
    </location>
</feature>
<feature type="active site" evidence="12">
    <location>
        <position position="412"/>
    </location>
</feature>
<dbReference type="Gene3D" id="3.30.870.10">
    <property type="entry name" value="Endonuclease Chain A"/>
    <property type="match status" value="2"/>
</dbReference>
<dbReference type="InterPro" id="IPR022924">
    <property type="entry name" value="Cardiolipin_synthase"/>
</dbReference>
<keyword evidence="5 12" id="KW-0812">Transmembrane</keyword>
<dbReference type="PANTHER" id="PTHR21248">
    <property type="entry name" value="CARDIOLIPIN SYNTHASE"/>
    <property type="match status" value="1"/>
</dbReference>
<evidence type="ECO:0000256" key="6">
    <source>
        <dbReference type="ARBA" id="ARBA00022737"/>
    </source>
</evidence>
<dbReference type="AlphaFoldDB" id="A0A1W1X7V2"/>
<dbReference type="InterPro" id="IPR025202">
    <property type="entry name" value="PLD-like_dom"/>
</dbReference>
<dbReference type="GO" id="GO:0005886">
    <property type="term" value="C:plasma membrane"/>
    <property type="evidence" value="ECO:0007669"/>
    <property type="project" value="UniProtKB-SubCell"/>
</dbReference>
<dbReference type="PANTHER" id="PTHR21248:SF22">
    <property type="entry name" value="PHOSPHOLIPASE D"/>
    <property type="match status" value="1"/>
</dbReference>
<evidence type="ECO:0000256" key="8">
    <source>
        <dbReference type="ARBA" id="ARBA00023098"/>
    </source>
</evidence>
<dbReference type="EMBL" id="FWXH01000002">
    <property type="protein sequence ID" value="SMC19986.1"/>
    <property type="molecule type" value="Genomic_DNA"/>
</dbReference>
<dbReference type="Pfam" id="PF13396">
    <property type="entry name" value="PLDc_N"/>
    <property type="match status" value="1"/>
</dbReference>
<evidence type="ECO:0000256" key="13">
    <source>
        <dbReference type="NCBIfam" id="TIGR04265"/>
    </source>
</evidence>
<dbReference type="GO" id="GO:0008808">
    <property type="term" value="F:cardiolipin synthase activity"/>
    <property type="evidence" value="ECO:0007669"/>
    <property type="project" value="UniProtKB-UniRule"/>
</dbReference>
<feature type="transmembrane region" description="Helical" evidence="12">
    <location>
        <begin position="38"/>
        <end position="56"/>
    </location>
</feature>
<keyword evidence="3 12" id="KW-0444">Lipid biosynthesis</keyword>
<keyword evidence="8 12" id="KW-0443">Lipid metabolism</keyword>
<dbReference type="Proteomes" id="UP000192468">
    <property type="component" value="Unassembled WGS sequence"/>
</dbReference>
<dbReference type="CDD" id="cd09112">
    <property type="entry name" value="PLDc_CLS_2"/>
    <property type="match status" value="1"/>
</dbReference>
<organism evidence="15 16">
    <name type="scientific">Clostridium acidisoli DSM 12555</name>
    <dbReference type="NCBI Taxonomy" id="1121291"/>
    <lineage>
        <taxon>Bacteria</taxon>
        <taxon>Bacillati</taxon>
        <taxon>Bacillota</taxon>
        <taxon>Clostridia</taxon>
        <taxon>Eubacteriales</taxon>
        <taxon>Clostridiaceae</taxon>
        <taxon>Clostridium</taxon>
    </lineage>
</organism>
<evidence type="ECO:0000256" key="7">
    <source>
        <dbReference type="ARBA" id="ARBA00022989"/>
    </source>
</evidence>
<keyword evidence="9 12" id="KW-0472">Membrane</keyword>
<dbReference type="InterPro" id="IPR030874">
    <property type="entry name" value="Cardiolipin_synth_Firmi"/>
</dbReference>
<evidence type="ECO:0000256" key="11">
    <source>
        <dbReference type="ARBA" id="ARBA00023264"/>
    </source>
</evidence>
<dbReference type="InterPro" id="IPR001736">
    <property type="entry name" value="PLipase_D/transphosphatidylase"/>
</dbReference>
<dbReference type="CDD" id="cd09110">
    <property type="entry name" value="PLDc_CLS_1"/>
    <property type="match status" value="1"/>
</dbReference>
<protein>
    <recommendedName>
        <fullName evidence="12 13">Cardiolipin synthase</fullName>
        <shortName evidence="12">CL synthase</shortName>
        <ecNumber evidence="12 13">2.7.8.-</ecNumber>
    </recommendedName>
</protein>
<evidence type="ECO:0000256" key="1">
    <source>
        <dbReference type="ARBA" id="ARBA00004651"/>
    </source>
</evidence>
<feature type="transmembrane region" description="Helical" evidence="12">
    <location>
        <begin position="5"/>
        <end position="26"/>
    </location>
</feature>
<dbReference type="STRING" id="1121291.SAMN02745134_00990"/>